<evidence type="ECO:0000256" key="2">
    <source>
        <dbReference type="ARBA" id="ARBA00022448"/>
    </source>
</evidence>
<dbReference type="PANTHER" id="PTHR32361:SF9">
    <property type="entry name" value="FERRIC REDUCTASE TRANSMEMBRANE COMPONENT 3-RELATED"/>
    <property type="match status" value="1"/>
</dbReference>
<evidence type="ECO:0000259" key="9">
    <source>
        <dbReference type="Pfam" id="PF01794"/>
    </source>
</evidence>
<protein>
    <recommendedName>
        <fullName evidence="9">Ferric oxidoreductase domain-containing protein</fullName>
    </recommendedName>
</protein>
<proteinExistence type="predicted"/>
<evidence type="ECO:0000313" key="11">
    <source>
        <dbReference type="Proteomes" id="UP001152607"/>
    </source>
</evidence>
<keyword evidence="5" id="KW-0406">Ion transport</keyword>
<dbReference type="Proteomes" id="UP001152607">
    <property type="component" value="Unassembled WGS sequence"/>
</dbReference>
<feature type="region of interest" description="Disordered" evidence="7">
    <location>
        <begin position="513"/>
        <end position="533"/>
    </location>
</feature>
<dbReference type="AlphaFoldDB" id="A0A9W4XZG1"/>
<feature type="transmembrane region" description="Helical" evidence="8">
    <location>
        <begin position="270"/>
        <end position="295"/>
    </location>
</feature>
<dbReference type="GO" id="GO:0006826">
    <property type="term" value="P:iron ion transport"/>
    <property type="evidence" value="ECO:0007669"/>
    <property type="project" value="TreeGrafter"/>
</dbReference>
<comment type="caution">
    <text evidence="10">The sequence shown here is derived from an EMBL/GenBank/DDBJ whole genome shotgun (WGS) entry which is preliminary data.</text>
</comment>
<feature type="transmembrane region" description="Helical" evidence="8">
    <location>
        <begin position="382"/>
        <end position="402"/>
    </location>
</feature>
<name>A0A9W4XZG1_9PLEO</name>
<keyword evidence="4 8" id="KW-1133">Transmembrane helix</keyword>
<dbReference type="GO" id="GO:0000293">
    <property type="term" value="F:ferric-chelate reductase activity"/>
    <property type="evidence" value="ECO:0007669"/>
    <property type="project" value="TreeGrafter"/>
</dbReference>
<accession>A0A9W4XZG1</accession>
<dbReference type="GO" id="GO:0005886">
    <property type="term" value="C:plasma membrane"/>
    <property type="evidence" value="ECO:0007669"/>
    <property type="project" value="TreeGrafter"/>
</dbReference>
<dbReference type="SUPFAM" id="SSF52343">
    <property type="entry name" value="Ferredoxin reductase-like, C-terminal NADP-linked domain"/>
    <property type="match status" value="1"/>
</dbReference>
<evidence type="ECO:0000256" key="7">
    <source>
        <dbReference type="SAM" id="MobiDB-lite"/>
    </source>
</evidence>
<reference evidence="10" key="1">
    <citation type="submission" date="2023-01" db="EMBL/GenBank/DDBJ databases">
        <authorList>
            <person name="Van Ghelder C."/>
            <person name="Rancurel C."/>
        </authorList>
    </citation>
    <scope>NUCLEOTIDE SEQUENCE</scope>
    <source>
        <strain evidence="10">CNCM I-4278</strain>
    </source>
</reference>
<sequence length="695" mass="78132">MKLLDKIFFTSITLTSVSQARTERGFIGYGIDPSQPYCAQACRDAISSATLDCSTMEDMGHMSDMMHMVTTSADCYATDDAYLQTLAWCISERCREEKSWKLEKWWSLNTVGTEDIQPDPKVTYQGALSKVDGTPAVVYAETGSLNTTSVVGDGLWIPAYTTNSGWISQEKQQVKFGLVILLSGVIIPVGFSFLRFFPIPHMWRSKFSAWVVEPPLWGTRHDTPIFFGLFQMPKRGQGLFIFYMIAINVVFSGVNYLWVPENTWYGADKARWMAMLVTNRLGLLSYANLPLIFLYAGRNNFLLWITNWSHSTFLLLHKWIAAIATLEAILHSIIYLHIYVKAGTHNAEAKEPYWYWGIIATLAMTILFPSSLLPLRKKAYELFLAWHVIISILVVAGCYWHVVFRFSHKWGYETWVIMSMAIWAFDRIFRFLRLARNGIKRADVTVIDDEYARVTIPDVSASGHVYLYFPTLTWRVWENHPFSIASTSLPSPISSSGQSNPSSSQTDIEKQSPVFNYPIEEQNRSPTRSSSAESRQSGLTFFIRTHSGLTSLITTRRSFPVLVEAGYSSHSLASVHKAPTLVAIAGGVGVTSVVPYLRGHPGRAKLYWGCRTQGLVDNVRSTGCLDGVEQRVVVGERLDIRRILDEELVHGGTSRVCVFVSGPVGMTDEVRILVGEIVRKGCGVDVDLVVESFSW</sequence>
<feature type="compositionally biased region" description="Polar residues" evidence="7">
    <location>
        <begin position="524"/>
        <end position="533"/>
    </location>
</feature>
<dbReference type="CDD" id="cd06186">
    <property type="entry name" value="NOX_Duox_like_FAD_NADP"/>
    <property type="match status" value="1"/>
</dbReference>
<evidence type="ECO:0000256" key="1">
    <source>
        <dbReference type="ARBA" id="ARBA00004141"/>
    </source>
</evidence>
<feature type="transmembrane region" description="Helical" evidence="8">
    <location>
        <begin position="239"/>
        <end position="258"/>
    </location>
</feature>
<evidence type="ECO:0000256" key="3">
    <source>
        <dbReference type="ARBA" id="ARBA00022692"/>
    </source>
</evidence>
<dbReference type="InterPro" id="IPR013130">
    <property type="entry name" value="Fe3_Rdtase_TM_dom"/>
</dbReference>
<feature type="transmembrane region" description="Helical" evidence="8">
    <location>
        <begin position="316"/>
        <end position="338"/>
    </location>
</feature>
<keyword evidence="2" id="KW-0813">Transport</keyword>
<dbReference type="EMBL" id="CAOQHR010000013">
    <property type="protein sequence ID" value="CAI6342457.1"/>
    <property type="molecule type" value="Genomic_DNA"/>
</dbReference>
<gene>
    <name evidence="10" type="ORF">PDIGIT_LOCUS15664</name>
</gene>
<dbReference type="Pfam" id="PF01794">
    <property type="entry name" value="Ferric_reduct"/>
    <property type="match status" value="1"/>
</dbReference>
<comment type="subcellular location">
    <subcellularLocation>
        <location evidence="1">Membrane</location>
        <topology evidence="1">Multi-pass membrane protein</topology>
    </subcellularLocation>
</comment>
<dbReference type="InterPro" id="IPR051410">
    <property type="entry name" value="Ferric/Cupric_Reductase"/>
</dbReference>
<keyword evidence="11" id="KW-1185">Reference proteome</keyword>
<dbReference type="SFLD" id="SFLDS00052">
    <property type="entry name" value="Ferric_Reductase_Domain"/>
    <property type="match status" value="1"/>
</dbReference>
<feature type="transmembrane region" description="Helical" evidence="8">
    <location>
        <begin position="176"/>
        <end position="197"/>
    </location>
</feature>
<dbReference type="GO" id="GO:0006879">
    <property type="term" value="P:intracellular iron ion homeostasis"/>
    <property type="evidence" value="ECO:0007669"/>
    <property type="project" value="TreeGrafter"/>
</dbReference>
<dbReference type="SFLD" id="SFLDG01168">
    <property type="entry name" value="Ferric_reductase_subgroup_(FRE"/>
    <property type="match status" value="1"/>
</dbReference>
<evidence type="ECO:0000256" key="5">
    <source>
        <dbReference type="ARBA" id="ARBA00023065"/>
    </source>
</evidence>
<evidence type="ECO:0000256" key="8">
    <source>
        <dbReference type="SAM" id="Phobius"/>
    </source>
</evidence>
<feature type="domain" description="Ferric oxidoreductase" evidence="9">
    <location>
        <begin position="281"/>
        <end position="398"/>
    </location>
</feature>
<dbReference type="InterPro" id="IPR039261">
    <property type="entry name" value="FNR_nucleotide-bd"/>
</dbReference>
<evidence type="ECO:0000256" key="4">
    <source>
        <dbReference type="ARBA" id="ARBA00022989"/>
    </source>
</evidence>
<feature type="transmembrane region" description="Helical" evidence="8">
    <location>
        <begin position="353"/>
        <end position="375"/>
    </location>
</feature>
<feature type="transmembrane region" description="Helical" evidence="8">
    <location>
        <begin position="414"/>
        <end position="432"/>
    </location>
</feature>
<keyword evidence="6 8" id="KW-0472">Membrane</keyword>
<dbReference type="GO" id="GO:0015677">
    <property type="term" value="P:copper ion import"/>
    <property type="evidence" value="ECO:0007669"/>
    <property type="project" value="TreeGrafter"/>
</dbReference>
<keyword evidence="3 8" id="KW-0812">Transmembrane</keyword>
<dbReference type="OrthoDB" id="167398at2759"/>
<evidence type="ECO:0000313" key="10">
    <source>
        <dbReference type="EMBL" id="CAI6342457.1"/>
    </source>
</evidence>
<organism evidence="10 11">
    <name type="scientific">Periconia digitata</name>
    <dbReference type="NCBI Taxonomy" id="1303443"/>
    <lineage>
        <taxon>Eukaryota</taxon>
        <taxon>Fungi</taxon>
        <taxon>Dikarya</taxon>
        <taxon>Ascomycota</taxon>
        <taxon>Pezizomycotina</taxon>
        <taxon>Dothideomycetes</taxon>
        <taxon>Pleosporomycetidae</taxon>
        <taxon>Pleosporales</taxon>
        <taxon>Massarineae</taxon>
        <taxon>Periconiaceae</taxon>
        <taxon>Periconia</taxon>
    </lineage>
</organism>
<dbReference type="PANTHER" id="PTHR32361">
    <property type="entry name" value="FERRIC/CUPRIC REDUCTASE TRANSMEMBRANE COMPONENT"/>
    <property type="match status" value="1"/>
</dbReference>
<evidence type="ECO:0000256" key="6">
    <source>
        <dbReference type="ARBA" id="ARBA00023136"/>
    </source>
</evidence>